<dbReference type="STRING" id="1448320.A0A319CWH7"/>
<dbReference type="Proteomes" id="UP000247810">
    <property type="component" value="Unassembled WGS sequence"/>
</dbReference>
<dbReference type="AlphaFoldDB" id="A0A319CWH7"/>
<dbReference type="PANTHER" id="PTHR38794:SF1">
    <property type="entry name" value="INTEGRAL MEMBRANE PROTEIN"/>
    <property type="match status" value="1"/>
</dbReference>
<feature type="transmembrane region" description="Helical" evidence="1">
    <location>
        <begin position="84"/>
        <end position="109"/>
    </location>
</feature>
<gene>
    <name evidence="3" type="ORF">BO71DRAFT_390071</name>
</gene>
<accession>A0A319CWH7</accession>
<evidence type="ECO:0000256" key="1">
    <source>
        <dbReference type="SAM" id="Phobius"/>
    </source>
</evidence>
<proteinExistence type="predicted"/>
<dbReference type="PANTHER" id="PTHR38794">
    <property type="entry name" value="INTEGRAL MEMBRANE PROTEIN"/>
    <property type="match status" value="1"/>
</dbReference>
<dbReference type="VEuPathDB" id="FungiDB:BO71DRAFT_390071"/>
<protein>
    <recommendedName>
        <fullName evidence="2">Rhodopsin domain-containing protein</fullName>
    </recommendedName>
</protein>
<name>A0A319CWH7_9EURO</name>
<feature type="transmembrane region" description="Helical" evidence="1">
    <location>
        <begin position="12"/>
        <end position="32"/>
    </location>
</feature>
<evidence type="ECO:0000313" key="3">
    <source>
        <dbReference type="EMBL" id="PYH89210.1"/>
    </source>
</evidence>
<dbReference type="OrthoDB" id="3918601at2759"/>
<feature type="transmembrane region" description="Helical" evidence="1">
    <location>
        <begin position="38"/>
        <end position="63"/>
    </location>
</feature>
<feature type="transmembrane region" description="Helical" evidence="1">
    <location>
        <begin position="196"/>
        <end position="217"/>
    </location>
</feature>
<keyword evidence="4" id="KW-1185">Reference proteome</keyword>
<sequence length="310" mass="34130">MENHSAAIKIISWFLLIVSVGAVVVCFLTSWHLLRRRILVVVLLLSTLISSIIAGASVSVAATRGLGQSLSVDSENQFVIIQKALYVSAIFHILTLGLGKLSLAVLFYIILSGTGQTKPTLVVGSFLILWTMTMIIAVSLQCHPPEVWNLASGACIDVTALWTYFNATNIVIEAVLVIVPCVVVFRLNLRLRRRLVVIGCFSVRTLDIVVSAIQLHYTDAFNTHTSISLALWPWIMCSQVLQTVTIVSACVPYLREFLESFPSGMLQPLGVEPTSLRYAYGSTRILDSDLTTEQGHELYHLKPSVRSSSR</sequence>
<feature type="domain" description="Rhodopsin" evidence="2">
    <location>
        <begin position="43"/>
        <end position="259"/>
    </location>
</feature>
<dbReference type="InterPro" id="IPR049326">
    <property type="entry name" value="Rhodopsin_dom_fungi"/>
</dbReference>
<dbReference type="Pfam" id="PF20684">
    <property type="entry name" value="Fung_rhodopsin"/>
    <property type="match status" value="1"/>
</dbReference>
<evidence type="ECO:0000259" key="2">
    <source>
        <dbReference type="Pfam" id="PF20684"/>
    </source>
</evidence>
<evidence type="ECO:0000313" key="4">
    <source>
        <dbReference type="Proteomes" id="UP000247810"/>
    </source>
</evidence>
<feature type="transmembrane region" description="Helical" evidence="1">
    <location>
        <begin position="121"/>
        <end position="140"/>
    </location>
</feature>
<feature type="transmembrane region" description="Helical" evidence="1">
    <location>
        <begin position="229"/>
        <end position="254"/>
    </location>
</feature>
<keyword evidence="1" id="KW-0472">Membrane</keyword>
<reference evidence="3 4" key="1">
    <citation type="submission" date="2018-02" db="EMBL/GenBank/DDBJ databases">
        <title>The genomes of Aspergillus section Nigri reveals drivers in fungal speciation.</title>
        <authorList>
            <consortium name="DOE Joint Genome Institute"/>
            <person name="Vesth T.C."/>
            <person name="Nybo J."/>
            <person name="Theobald S."/>
            <person name="Brandl J."/>
            <person name="Frisvad J.C."/>
            <person name="Nielsen K.F."/>
            <person name="Lyhne E.K."/>
            <person name="Kogle M.E."/>
            <person name="Kuo A."/>
            <person name="Riley R."/>
            <person name="Clum A."/>
            <person name="Nolan M."/>
            <person name="Lipzen A."/>
            <person name="Salamov A."/>
            <person name="Henrissat B."/>
            <person name="Wiebenga A."/>
            <person name="De vries R.P."/>
            <person name="Grigoriev I.V."/>
            <person name="Mortensen U.H."/>
            <person name="Andersen M.R."/>
            <person name="Baker S.E."/>
        </authorList>
    </citation>
    <scope>NUCLEOTIDE SEQUENCE [LARGE SCALE GENOMIC DNA]</scope>
    <source>
        <strain evidence="3 4">CBS 707.79</strain>
    </source>
</reference>
<keyword evidence="1" id="KW-1133">Transmembrane helix</keyword>
<feature type="transmembrane region" description="Helical" evidence="1">
    <location>
        <begin position="171"/>
        <end position="189"/>
    </location>
</feature>
<keyword evidence="1" id="KW-0812">Transmembrane</keyword>
<organism evidence="3 4">
    <name type="scientific">Aspergillus ellipticus CBS 707.79</name>
    <dbReference type="NCBI Taxonomy" id="1448320"/>
    <lineage>
        <taxon>Eukaryota</taxon>
        <taxon>Fungi</taxon>
        <taxon>Dikarya</taxon>
        <taxon>Ascomycota</taxon>
        <taxon>Pezizomycotina</taxon>
        <taxon>Eurotiomycetes</taxon>
        <taxon>Eurotiomycetidae</taxon>
        <taxon>Eurotiales</taxon>
        <taxon>Aspergillaceae</taxon>
        <taxon>Aspergillus</taxon>
        <taxon>Aspergillus subgen. Circumdati</taxon>
    </lineage>
</organism>
<dbReference type="EMBL" id="KZ826042">
    <property type="protein sequence ID" value="PYH89210.1"/>
    <property type="molecule type" value="Genomic_DNA"/>
</dbReference>